<dbReference type="EMBL" id="CM056791">
    <property type="protein sequence ID" value="KAJ8725587.1"/>
    <property type="molecule type" value="Genomic_DNA"/>
</dbReference>
<reference evidence="1" key="1">
    <citation type="submission" date="2023-03" db="EMBL/GenBank/DDBJ databases">
        <title>Chromosome-level genomes of two armyworms, Mythimna separata and Mythimna loreyi, provide insights into the biosynthesis and reception of sex pheromones.</title>
        <authorList>
            <person name="Zhao H."/>
        </authorList>
    </citation>
    <scope>NUCLEOTIDE SEQUENCE</scope>
    <source>
        <strain evidence="1">BeijingLab</strain>
    </source>
</reference>
<organism evidence="1 2">
    <name type="scientific">Mythimna loreyi</name>
    <dbReference type="NCBI Taxonomy" id="667449"/>
    <lineage>
        <taxon>Eukaryota</taxon>
        <taxon>Metazoa</taxon>
        <taxon>Ecdysozoa</taxon>
        <taxon>Arthropoda</taxon>
        <taxon>Hexapoda</taxon>
        <taxon>Insecta</taxon>
        <taxon>Pterygota</taxon>
        <taxon>Neoptera</taxon>
        <taxon>Endopterygota</taxon>
        <taxon>Lepidoptera</taxon>
        <taxon>Glossata</taxon>
        <taxon>Ditrysia</taxon>
        <taxon>Noctuoidea</taxon>
        <taxon>Noctuidae</taxon>
        <taxon>Noctuinae</taxon>
        <taxon>Hadenini</taxon>
        <taxon>Mythimna</taxon>
    </lineage>
</organism>
<evidence type="ECO:0000313" key="1">
    <source>
        <dbReference type="EMBL" id="KAJ8725587.1"/>
    </source>
</evidence>
<evidence type="ECO:0000313" key="2">
    <source>
        <dbReference type="Proteomes" id="UP001231649"/>
    </source>
</evidence>
<protein>
    <submittedName>
        <fullName evidence="1">Uncharacterized protein</fullName>
    </submittedName>
</protein>
<sequence>MEAVCARGDGACEMRALAAALHAINLYCASISAALMCCCAPIHKHYRPSKRWRGQNVRGVASLVLGVAWCCDAAAAMLRPADTVRLVAALMAPWSWLAAAAFHVALWTRRSAAPILYLVIYWILATISAGTILWQHVVTGAASTHVELYVQGVSLLMTLLISAVDCVCFYDEVTKRFRNDLKSSFPNICYKHNDTHFYSKVAFFWLNSLLKKGYKSPLEPNYLGELPEEERSNKYYKEFVKIYQDLDDSKAKSASPSLWSCYIRKVWPNFYIAGILKLFGDLIGVVPPLGLAVIIQYIESPPKTYDSSTQVAFEEFLNNGYVMLLIITMALISQAFLSQNSTHLVTVEGTRLKTALQSMVYDKCMRLAPWSSTDADEDEASRLLRDTDDSSSTRSGLITNLVSQDTYNIMSCVWICHYIWAIPLKVFVILYLLYTKLGVSAIIGTAVSVLVITSLQFYIGKKLSDNSKDIAKCTDHRLSKMAEILHGIDVIKLYVWEDLFNEKILQLRELELKLLNKDSVYWSFLTFTTQISTIMITVITFTVYYFIENNNPLTATNVFAGLAFFNQLTVPLLILPVTVLMVIQAMVSTKRIRDFLELPESNNVNDCYDTEDQKKTTKEDRNQETVIDTNEIKETYIINKDELDGGECGDQFSDDEVFTMPTRRADSLVTFRNAAFTWGKRSDMLLEVDDLEIPAGKLIMVVGTTGSGKSSLLSAILGEMYLDRGDVVYSKNCSMWYAGQPPWLLEGSVRNNIVMESSWCQRKYGRVLRATGLRPDLQLLPEGDATRLGSHGAPLSGGQRIRVCVARALYSGAQLLALDEPLAALDAPLARHLVARALVPATRTGRTVIVATNRLELLHYADLIIAMEEGRVAGVGRGAACEGALARWARLAGEARAAAARAGAGPPGGAARERSRLVRALSRARFHSNSEETTVGISEAAGAHLLPEVPTCAGGSWRRRASSRSRASPLERQLSSPPPTMYNPKWRPDVRRAVSADESNVALHREASYLRRLLKPRAPRTVNRWTPRTLRRLISSDSETAPEDNQCNDVGDDSMVDTTPYSSLTSNGMETNNTVVVKDSDTLQKPEEVSESAIWWEYARACRWWGGAYWATAAAAQALTVAADYWLTHTTSISASTQLSDQQTWSGVSTYAMWCGCGALAAGAAQAANACASARARRAIHDRLLRATLRAPPHYLRSAPLGDTLHRFSADILVIDKKLPTAISRWAQLALLCTAAVLVNAIIAPWTLLASIPALLFYLTLQSVYLSNARELQCAEAHSAAVVVSLCAQTCAGGSTIRAGRLQPRMRATYQRSLDTNHNTLLLLNSANRWLGLTLDLVGAGCVCVVLAVCLAGGAGGAAAGLAGAYALLLPAYLAHLAKCRADLHLQLAALERVHDDTNVPQEDYRDDCPIPAGWQRDGKIEFENVSIQHEPGSTSILKNINLTIAPGEKVAICGRSGSGKSTLLLTCAGATTISSGRVLIDGQDITRVPLRALRHRVVLVPQDPAMFSGTLRENLDPLAVHTDEEIWNSLRAVGLFDFVSAQPAGLECSVCSRSGSSGWSAGRAGRVAAARAALHARPAGALLLDEPAAALDAASERALLAALAAVAPHTTIVTVAHRISSVRGYSRGVVLDGGGVVEHGAVAALLAAPASRLARMLAAAQRHN</sequence>
<proteinExistence type="predicted"/>
<comment type="caution">
    <text evidence="1">The sequence shown here is derived from an EMBL/GenBank/DDBJ whole genome shotgun (WGS) entry which is preliminary data.</text>
</comment>
<keyword evidence="2" id="KW-1185">Reference proteome</keyword>
<accession>A0ACC2QVT5</accession>
<dbReference type="Proteomes" id="UP001231649">
    <property type="component" value="Chromosome 15"/>
</dbReference>
<name>A0ACC2QVT5_9NEOP</name>
<gene>
    <name evidence="1" type="ORF">PYW08_003770</name>
</gene>